<dbReference type="InterPro" id="IPR029039">
    <property type="entry name" value="Flavoprotein-like_sf"/>
</dbReference>
<accession>A0A1W2AP02</accession>
<dbReference type="GO" id="GO:0050661">
    <property type="term" value="F:NADP binding"/>
    <property type="evidence" value="ECO:0007669"/>
    <property type="project" value="UniProtKB-UniRule"/>
</dbReference>
<dbReference type="Pfam" id="PF03358">
    <property type="entry name" value="FMN_red"/>
    <property type="match status" value="1"/>
</dbReference>
<evidence type="ECO:0000256" key="2">
    <source>
        <dbReference type="ARBA" id="ARBA00022630"/>
    </source>
</evidence>
<dbReference type="PANTHER" id="PTHR30546">
    <property type="entry name" value="FLAVODOXIN-RELATED PROTEIN WRBA-RELATED"/>
    <property type="match status" value="1"/>
</dbReference>
<feature type="binding site" evidence="8">
    <location>
        <position position="98"/>
    </location>
    <ligand>
        <name>substrate</name>
    </ligand>
</feature>
<dbReference type="FunFam" id="3.40.50.360:FF:000001">
    <property type="entry name" value="NAD(P)H dehydrogenase (Quinone) FQR1-like"/>
    <property type="match status" value="1"/>
</dbReference>
<dbReference type="GO" id="GO:0008753">
    <property type="term" value="F:NADPH dehydrogenase (quinone) activity"/>
    <property type="evidence" value="ECO:0007669"/>
    <property type="project" value="RHEA"/>
</dbReference>
<dbReference type="EC" id="1.6.5.2" evidence="8"/>
<feature type="binding site" evidence="8">
    <location>
        <position position="134"/>
    </location>
    <ligand>
        <name>FMN</name>
        <dbReference type="ChEBI" id="CHEBI:58210"/>
    </ligand>
</feature>
<feature type="binding site" evidence="8">
    <location>
        <position position="12"/>
    </location>
    <ligand>
        <name>NAD(+)</name>
        <dbReference type="ChEBI" id="CHEBI:57540"/>
    </ligand>
</feature>
<dbReference type="RefSeq" id="WP_084409423.1">
    <property type="nucleotide sequence ID" value="NZ_FWXR01000004.1"/>
</dbReference>
<dbReference type="GO" id="GO:0010181">
    <property type="term" value="F:FMN binding"/>
    <property type="evidence" value="ECO:0007669"/>
    <property type="project" value="InterPro"/>
</dbReference>
<evidence type="ECO:0000256" key="5">
    <source>
        <dbReference type="ARBA" id="ARBA00022857"/>
    </source>
</evidence>
<protein>
    <recommendedName>
        <fullName evidence="8">NAD(P)H dehydrogenase (quinone)</fullName>
        <ecNumber evidence="8">1.6.5.2</ecNumber>
    </recommendedName>
    <alternativeName>
        <fullName evidence="8">NAD(P)H:quinone oxidoreductase</fullName>
        <shortName evidence="8">NQO</shortName>
    </alternativeName>
</protein>
<evidence type="ECO:0000259" key="9">
    <source>
        <dbReference type="PROSITE" id="PS50902"/>
    </source>
</evidence>
<dbReference type="STRING" id="937218.SAMN06297251_104319"/>
<keyword evidence="6 8" id="KW-0560">Oxidoreductase</keyword>
<dbReference type="OrthoDB" id="9801479at2"/>
<dbReference type="NCBIfam" id="TIGR01755">
    <property type="entry name" value="flav_wrbA"/>
    <property type="match status" value="1"/>
</dbReference>
<feature type="domain" description="Flavodoxin-like" evidence="9">
    <location>
        <begin position="4"/>
        <end position="190"/>
    </location>
</feature>
<gene>
    <name evidence="10" type="ORF">SAMN06297251_104319</name>
</gene>
<evidence type="ECO:0000256" key="7">
    <source>
        <dbReference type="ARBA" id="ARBA00023027"/>
    </source>
</evidence>
<dbReference type="GO" id="GO:0050660">
    <property type="term" value="F:flavin adenine dinucleotide binding"/>
    <property type="evidence" value="ECO:0007669"/>
    <property type="project" value="UniProtKB-UniRule"/>
</dbReference>
<comment type="cofactor">
    <cofactor evidence="8">
        <name>FMN</name>
        <dbReference type="ChEBI" id="CHEBI:58210"/>
    </cofactor>
    <text evidence="8">Binds 1 FMN per monomer.</text>
</comment>
<evidence type="ECO:0000256" key="1">
    <source>
        <dbReference type="ARBA" id="ARBA00006961"/>
    </source>
</evidence>
<dbReference type="GO" id="GO:0051287">
    <property type="term" value="F:NAD binding"/>
    <property type="evidence" value="ECO:0007669"/>
    <property type="project" value="UniProtKB-UniRule"/>
</dbReference>
<feature type="binding site" evidence="8">
    <location>
        <begin position="10"/>
        <end position="15"/>
    </location>
    <ligand>
        <name>FMN</name>
        <dbReference type="ChEBI" id="CHEBI:58210"/>
    </ligand>
</feature>
<dbReference type="GO" id="GO:0050136">
    <property type="term" value="F:NADH dehydrogenase (quinone) (non-electrogenic) activity"/>
    <property type="evidence" value="ECO:0007669"/>
    <property type="project" value="RHEA"/>
</dbReference>
<comment type="catalytic activity">
    <reaction evidence="8">
        <text>a quinone + NADPH + H(+) = a quinol + NADP(+)</text>
        <dbReference type="Rhea" id="RHEA:46164"/>
        <dbReference type="ChEBI" id="CHEBI:15378"/>
        <dbReference type="ChEBI" id="CHEBI:24646"/>
        <dbReference type="ChEBI" id="CHEBI:57783"/>
        <dbReference type="ChEBI" id="CHEBI:58349"/>
        <dbReference type="ChEBI" id="CHEBI:132124"/>
        <dbReference type="EC" id="1.6.5.2"/>
    </reaction>
</comment>
<proteinExistence type="inferred from homology"/>
<keyword evidence="3 8" id="KW-0288">FMN</keyword>
<comment type="similarity">
    <text evidence="1 8">Belongs to the WrbA family.</text>
</comment>
<dbReference type="AlphaFoldDB" id="A0A1W2AP02"/>
<feature type="binding site" evidence="8">
    <location>
        <begin position="78"/>
        <end position="80"/>
    </location>
    <ligand>
        <name>FMN</name>
        <dbReference type="ChEBI" id="CHEBI:58210"/>
    </ligand>
</feature>
<comment type="catalytic activity">
    <reaction evidence="8">
        <text>a quinone + NADH + H(+) = a quinol + NAD(+)</text>
        <dbReference type="Rhea" id="RHEA:46160"/>
        <dbReference type="ChEBI" id="CHEBI:15378"/>
        <dbReference type="ChEBI" id="CHEBI:24646"/>
        <dbReference type="ChEBI" id="CHEBI:57540"/>
        <dbReference type="ChEBI" id="CHEBI:57945"/>
        <dbReference type="ChEBI" id="CHEBI:132124"/>
        <dbReference type="EC" id="1.6.5.2"/>
    </reaction>
</comment>
<keyword evidence="4 8" id="KW-0547">Nucleotide-binding</keyword>
<sequence>MTKVLVLYYSSYGHIETMASAVAEGARAGGAEVDIKRVPETAPKEVVEAAHFKTDHPYPEATVEELPAYDAIIVGVPTRYGNMSSQMQAFWDRTGPLWAKGALIGKVGGAFTSTASQHGGNETTLISVHKLFMHHGLITVGLPYAYDKLTELGEVIGGTPYGASTIAAGDGSRQPSEIELGGARFQGKHVAEIAGALAKGRASA</sequence>
<dbReference type="PANTHER" id="PTHR30546:SF23">
    <property type="entry name" value="FLAVOPROTEIN-LIKE PROTEIN YCP4-RELATED"/>
    <property type="match status" value="1"/>
</dbReference>
<reference evidence="10 11" key="1">
    <citation type="submission" date="2017-04" db="EMBL/GenBank/DDBJ databases">
        <authorList>
            <person name="Afonso C.L."/>
            <person name="Miller P.J."/>
            <person name="Scott M.A."/>
            <person name="Spackman E."/>
            <person name="Goraichik I."/>
            <person name="Dimitrov K.M."/>
            <person name="Suarez D.L."/>
            <person name="Swayne D.E."/>
        </authorList>
    </citation>
    <scope>NUCLEOTIDE SEQUENCE [LARGE SCALE GENOMIC DNA]</scope>
    <source>
        <strain evidence="10 11">CGMCC 1.10972</strain>
    </source>
</reference>
<dbReference type="InterPro" id="IPR010089">
    <property type="entry name" value="Flavoprotein_WrbA-like"/>
</dbReference>
<dbReference type="GO" id="GO:0016020">
    <property type="term" value="C:membrane"/>
    <property type="evidence" value="ECO:0007669"/>
    <property type="project" value="TreeGrafter"/>
</dbReference>
<dbReference type="NCBIfam" id="NF002999">
    <property type="entry name" value="PRK03767.1"/>
    <property type="match status" value="1"/>
</dbReference>
<dbReference type="InterPro" id="IPR037513">
    <property type="entry name" value="NQO"/>
</dbReference>
<dbReference type="InterPro" id="IPR005025">
    <property type="entry name" value="FMN_Rdtase-like_dom"/>
</dbReference>
<evidence type="ECO:0000313" key="10">
    <source>
        <dbReference type="EMBL" id="SMC61938.1"/>
    </source>
</evidence>
<evidence type="ECO:0000313" key="11">
    <source>
        <dbReference type="Proteomes" id="UP000192656"/>
    </source>
</evidence>
<dbReference type="PROSITE" id="PS50902">
    <property type="entry name" value="FLAVODOXIN_LIKE"/>
    <property type="match status" value="1"/>
</dbReference>
<organism evidence="10 11">
    <name type="scientific">Fulvimarina manganoxydans</name>
    <dbReference type="NCBI Taxonomy" id="937218"/>
    <lineage>
        <taxon>Bacteria</taxon>
        <taxon>Pseudomonadati</taxon>
        <taxon>Pseudomonadota</taxon>
        <taxon>Alphaproteobacteria</taxon>
        <taxon>Hyphomicrobiales</taxon>
        <taxon>Aurantimonadaceae</taxon>
        <taxon>Fulvimarina</taxon>
    </lineage>
</organism>
<dbReference type="Proteomes" id="UP000192656">
    <property type="component" value="Unassembled WGS sequence"/>
</dbReference>
<name>A0A1W2AP02_9HYPH</name>
<keyword evidence="2 8" id="KW-0285">Flavoprotein</keyword>
<evidence type="ECO:0000256" key="3">
    <source>
        <dbReference type="ARBA" id="ARBA00022643"/>
    </source>
</evidence>
<evidence type="ECO:0000256" key="6">
    <source>
        <dbReference type="ARBA" id="ARBA00023002"/>
    </source>
</evidence>
<dbReference type="EMBL" id="FWXR01000004">
    <property type="protein sequence ID" value="SMC61938.1"/>
    <property type="molecule type" value="Genomic_DNA"/>
</dbReference>
<dbReference type="InterPro" id="IPR008254">
    <property type="entry name" value="Flavodoxin/NO_synth"/>
</dbReference>
<dbReference type="SUPFAM" id="SSF52218">
    <property type="entry name" value="Flavoproteins"/>
    <property type="match status" value="1"/>
</dbReference>
<comment type="caution">
    <text evidence="8">Lacks conserved residue(s) required for the propagation of feature annotation.</text>
</comment>
<keyword evidence="11" id="KW-1185">Reference proteome</keyword>
<dbReference type="Gene3D" id="3.40.50.360">
    <property type="match status" value="1"/>
</dbReference>
<keyword evidence="7 8" id="KW-0520">NAD</keyword>
<evidence type="ECO:0000256" key="8">
    <source>
        <dbReference type="HAMAP-Rule" id="MF_01017"/>
    </source>
</evidence>
<evidence type="ECO:0000256" key="4">
    <source>
        <dbReference type="ARBA" id="ARBA00022741"/>
    </source>
</evidence>
<dbReference type="HAMAP" id="MF_01017">
    <property type="entry name" value="NQOR"/>
    <property type="match status" value="1"/>
</dbReference>
<keyword evidence="5 8" id="KW-0521">NADP</keyword>